<comment type="caution">
    <text evidence="5">The sequence shown here is derived from an EMBL/GenBank/DDBJ whole genome shotgun (WGS) entry which is preliminary data.</text>
</comment>
<dbReference type="PROSITE" id="PS51257">
    <property type="entry name" value="PROKAR_LIPOPROTEIN"/>
    <property type="match status" value="1"/>
</dbReference>
<gene>
    <name evidence="5" type="ORF">ACFSR5_06160</name>
</gene>
<feature type="domain" description="DUF5126" evidence="4">
    <location>
        <begin position="128"/>
        <end position="229"/>
    </location>
</feature>
<proteinExistence type="predicted"/>
<feature type="domain" description="DUF4959" evidence="2">
    <location>
        <begin position="21"/>
        <end position="126"/>
    </location>
</feature>
<dbReference type="Pfam" id="PF16391">
    <property type="entry name" value="DUF5000"/>
    <property type="match status" value="1"/>
</dbReference>
<dbReference type="SUPFAM" id="SSF49785">
    <property type="entry name" value="Galactose-binding domain-like"/>
    <property type="match status" value="1"/>
</dbReference>
<dbReference type="Proteomes" id="UP001597545">
    <property type="component" value="Unassembled WGS sequence"/>
</dbReference>
<keyword evidence="6" id="KW-1185">Reference proteome</keyword>
<dbReference type="InterPro" id="IPR032164">
    <property type="entry name" value="DUF5000"/>
</dbReference>
<evidence type="ECO:0000259" key="3">
    <source>
        <dbReference type="Pfam" id="PF16391"/>
    </source>
</evidence>
<evidence type="ECO:0000259" key="2">
    <source>
        <dbReference type="Pfam" id="PF16323"/>
    </source>
</evidence>
<feature type="domain" description="DUF5000" evidence="3">
    <location>
        <begin position="255"/>
        <end position="398"/>
    </location>
</feature>
<dbReference type="Pfam" id="PF17166">
    <property type="entry name" value="DUF5126"/>
    <property type="match status" value="1"/>
</dbReference>
<dbReference type="Gene3D" id="2.60.120.260">
    <property type="entry name" value="Galactose-binding domain-like"/>
    <property type="match status" value="1"/>
</dbReference>
<dbReference type="RefSeq" id="WP_380901782.1">
    <property type="nucleotide sequence ID" value="NZ_JBHUEG010000007.1"/>
</dbReference>
<evidence type="ECO:0000313" key="5">
    <source>
        <dbReference type="EMBL" id="MFD2547229.1"/>
    </source>
</evidence>
<evidence type="ECO:0000256" key="1">
    <source>
        <dbReference type="SAM" id="SignalP"/>
    </source>
</evidence>
<dbReference type="EMBL" id="JBHULR010000003">
    <property type="protein sequence ID" value="MFD2547229.1"/>
    <property type="molecule type" value="Genomic_DNA"/>
</dbReference>
<evidence type="ECO:0000313" key="6">
    <source>
        <dbReference type="Proteomes" id="UP001597545"/>
    </source>
</evidence>
<accession>A0ABW5KE60</accession>
<evidence type="ECO:0000259" key="4">
    <source>
        <dbReference type="Pfam" id="PF17166"/>
    </source>
</evidence>
<sequence length="401" mass="44808">MKRHNIIRYIALLALFVLATACKQELEFRTPHGDNSEKPGVVTDVAVTNLPGKAKITYKLPKDANLLYVKAVYQYGTGENAEVKSSIFVDTLLVEGFADTEQHDITLYAVSRNEVLSDPVVVKVKPLEAPFRKVFESIQVVNAFGGYNLSAANPTRDNISIIVMRKNSFNEFERDNFKSVYTKTDEIVSKIRGLDTLEQEFAIYVKDRWGNNSDTLFKAVKPIFEEKLDPGKFRTFVLPGDAPQVTNGAALQYAWDGRLGWPYTSFTHQINGGDQPHMITFDTGTLAQISRIWIRPFPEGVRYYYLSTMKRFEIYGSASPSLSGALDASWTLLGSYEVVKPSGLPYGTDNAEDQATAAAGFNWEVDLQAPKVRYIRIRCLENFAGGTAQSINELEVYGSAQ</sequence>
<dbReference type="InterPro" id="IPR008979">
    <property type="entry name" value="Galactose-bd-like_sf"/>
</dbReference>
<keyword evidence="1" id="KW-0732">Signal</keyword>
<reference evidence="6" key="1">
    <citation type="journal article" date="2019" name="Int. J. Syst. Evol. Microbiol.">
        <title>The Global Catalogue of Microorganisms (GCM) 10K type strain sequencing project: providing services to taxonomists for standard genome sequencing and annotation.</title>
        <authorList>
            <consortium name="The Broad Institute Genomics Platform"/>
            <consortium name="The Broad Institute Genome Sequencing Center for Infectious Disease"/>
            <person name="Wu L."/>
            <person name="Ma J."/>
        </authorList>
    </citation>
    <scope>NUCLEOTIDE SEQUENCE [LARGE SCALE GENOMIC DNA]</scope>
    <source>
        <strain evidence="6">KCTC 42662</strain>
    </source>
</reference>
<dbReference type="InterPro" id="IPR032527">
    <property type="entry name" value="DUF4959"/>
</dbReference>
<feature type="chain" id="PRO_5047148476" evidence="1">
    <location>
        <begin position="24"/>
        <end position="401"/>
    </location>
</feature>
<organism evidence="5 6">
    <name type="scientific">Sphingobacterium suaedae</name>
    <dbReference type="NCBI Taxonomy" id="1686402"/>
    <lineage>
        <taxon>Bacteria</taxon>
        <taxon>Pseudomonadati</taxon>
        <taxon>Bacteroidota</taxon>
        <taxon>Sphingobacteriia</taxon>
        <taxon>Sphingobacteriales</taxon>
        <taxon>Sphingobacteriaceae</taxon>
        <taxon>Sphingobacterium</taxon>
    </lineage>
</organism>
<feature type="signal peptide" evidence="1">
    <location>
        <begin position="1"/>
        <end position="23"/>
    </location>
</feature>
<dbReference type="Pfam" id="PF16323">
    <property type="entry name" value="DUF4959"/>
    <property type="match status" value="1"/>
</dbReference>
<dbReference type="InterPro" id="IPR033431">
    <property type="entry name" value="DUF5126"/>
</dbReference>
<protein>
    <submittedName>
        <fullName evidence="5">DUF4959 domain-containing protein</fullName>
    </submittedName>
</protein>
<name>A0ABW5KE60_9SPHI</name>